<keyword evidence="12" id="KW-0934">Plastid</keyword>
<reference evidence="12" key="1">
    <citation type="journal article" date="2019" name="Mol. Phylogenet. Evol.">
        <title>Morphological evolution and classification of the red algal order Ceramiales inferred using plastid phylogenomics.</title>
        <authorList>
            <person name="Diaz-Tapia P."/>
            <person name="Pasella M.M."/>
            <person name="Verbruggen H."/>
            <person name="Maggs C.A."/>
        </authorList>
    </citation>
    <scope>NUCLEOTIDE SEQUENCE</scope>
    <source>
        <strain evidence="12">PD2948_5</strain>
    </source>
</reference>
<evidence type="ECO:0000256" key="9">
    <source>
        <dbReference type="ARBA" id="ARBA00044969"/>
    </source>
</evidence>
<dbReference type="InterPro" id="IPR007693">
    <property type="entry name" value="DNA_helicase_DnaB-like_N"/>
</dbReference>
<evidence type="ECO:0000256" key="2">
    <source>
        <dbReference type="ARBA" id="ARBA00022705"/>
    </source>
</evidence>
<dbReference type="GO" id="GO:0016787">
    <property type="term" value="F:hydrolase activity"/>
    <property type="evidence" value="ECO:0007669"/>
    <property type="project" value="UniProtKB-KW"/>
</dbReference>
<dbReference type="GO" id="GO:0005829">
    <property type="term" value="C:cytosol"/>
    <property type="evidence" value="ECO:0007669"/>
    <property type="project" value="TreeGrafter"/>
</dbReference>
<evidence type="ECO:0000313" key="12">
    <source>
        <dbReference type="EMBL" id="QCI05919.1"/>
    </source>
</evidence>
<dbReference type="InterPro" id="IPR016136">
    <property type="entry name" value="DNA_helicase_N/primase_C"/>
</dbReference>
<keyword evidence="5 12" id="KW-0347">Helicase</keyword>
<evidence type="ECO:0000256" key="6">
    <source>
        <dbReference type="ARBA" id="ARBA00022840"/>
    </source>
</evidence>
<evidence type="ECO:0000256" key="5">
    <source>
        <dbReference type="ARBA" id="ARBA00022806"/>
    </source>
</evidence>
<dbReference type="EC" id="5.6.2.3" evidence="9"/>
<evidence type="ECO:0000256" key="7">
    <source>
        <dbReference type="ARBA" id="ARBA00023125"/>
    </source>
</evidence>
<accession>A0A4D6WQF5</accession>
<dbReference type="GO" id="GO:0006260">
    <property type="term" value="P:DNA replication"/>
    <property type="evidence" value="ECO:0007669"/>
    <property type="project" value="UniProtKB-KW"/>
</dbReference>
<dbReference type="GO" id="GO:0005524">
    <property type="term" value="F:ATP binding"/>
    <property type="evidence" value="ECO:0007669"/>
    <property type="project" value="UniProtKB-KW"/>
</dbReference>
<geneLocation type="plastid" evidence="12"/>
<protein>
    <recommendedName>
        <fullName evidence="9">DNA 5'-3' helicase</fullName>
        <ecNumber evidence="9">5.6.2.3</ecNumber>
    </recommendedName>
</protein>
<dbReference type="InterPro" id="IPR027417">
    <property type="entry name" value="P-loop_NTPase"/>
</dbReference>
<dbReference type="SUPFAM" id="SSF52540">
    <property type="entry name" value="P-loop containing nucleoside triphosphate hydrolases"/>
    <property type="match status" value="1"/>
</dbReference>
<gene>
    <name evidence="12" type="primary">dnaB</name>
</gene>
<feature type="domain" description="SF4 helicase" evidence="11">
    <location>
        <begin position="195"/>
        <end position="401"/>
    </location>
</feature>
<dbReference type="Gene3D" id="3.40.50.300">
    <property type="entry name" value="P-loop containing nucleotide triphosphate hydrolases"/>
    <property type="match status" value="1"/>
</dbReference>
<evidence type="ECO:0000256" key="4">
    <source>
        <dbReference type="ARBA" id="ARBA00022801"/>
    </source>
</evidence>
<proteinExistence type="inferred from homology"/>
<dbReference type="GO" id="GO:0003677">
    <property type="term" value="F:DNA binding"/>
    <property type="evidence" value="ECO:0007669"/>
    <property type="project" value="UniProtKB-KW"/>
</dbReference>
<keyword evidence="6" id="KW-0067">ATP-binding</keyword>
<dbReference type="Pfam" id="PF00772">
    <property type="entry name" value="DnaB"/>
    <property type="match status" value="1"/>
</dbReference>
<comment type="catalytic activity">
    <reaction evidence="10">
        <text>ATP + H2O = ADP + phosphate + H(+)</text>
        <dbReference type="Rhea" id="RHEA:13065"/>
        <dbReference type="ChEBI" id="CHEBI:15377"/>
        <dbReference type="ChEBI" id="CHEBI:15378"/>
        <dbReference type="ChEBI" id="CHEBI:30616"/>
        <dbReference type="ChEBI" id="CHEBI:43474"/>
        <dbReference type="ChEBI" id="CHEBI:456216"/>
        <dbReference type="EC" id="5.6.2.3"/>
    </reaction>
</comment>
<dbReference type="EMBL" id="MK814644">
    <property type="protein sequence ID" value="QCI05919.1"/>
    <property type="molecule type" value="Genomic_DNA"/>
</dbReference>
<dbReference type="Pfam" id="PF03796">
    <property type="entry name" value="DnaB_C"/>
    <property type="match status" value="1"/>
</dbReference>
<dbReference type="InterPro" id="IPR007694">
    <property type="entry name" value="DNA_helicase_DnaB-like_C"/>
</dbReference>
<dbReference type="AlphaFoldDB" id="A0A4D6WQF5"/>
<dbReference type="PANTHER" id="PTHR30153">
    <property type="entry name" value="REPLICATIVE DNA HELICASE DNAB"/>
    <property type="match status" value="1"/>
</dbReference>
<keyword evidence="2" id="KW-0235">DNA replication</keyword>
<dbReference type="GO" id="GO:0043139">
    <property type="term" value="F:5'-3' DNA helicase activity"/>
    <property type="evidence" value="ECO:0007669"/>
    <property type="project" value="UniProtKB-EC"/>
</dbReference>
<keyword evidence="4" id="KW-0378">Hydrolase</keyword>
<comment type="similarity">
    <text evidence="1">Belongs to the helicase family. DnaB subfamily.</text>
</comment>
<keyword evidence="8" id="KW-0413">Isomerase</keyword>
<dbReference type="Gene3D" id="1.10.860.10">
    <property type="entry name" value="DNAb Helicase, Chain A"/>
    <property type="match status" value="1"/>
</dbReference>
<keyword evidence="7" id="KW-0238">DNA-binding</keyword>
<organism evidence="12">
    <name type="scientific">Dasysiphonia japonica</name>
    <dbReference type="NCBI Taxonomy" id="2506492"/>
    <lineage>
        <taxon>Eukaryota</taxon>
        <taxon>Rhodophyta</taxon>
        <taxon>Florideophyceae</taxon>
        <taxon>Rhodymeniophycidae</taxon>
        <taxon>Ceramiales</taxon>
        <taxon>Dasyaceae</taxon>
        <taxon>Dasysiphonia</taxon>
    </lineage>
</organism>
<dbReference type="SUPFAM" id="SSF48024">
    <property type="entry name" value="N-terminal domain of DnaB helicase"/>
    <property type="match status" value="1"/>
</dbReference>
<evidence type="ECO:0000256" key="8">
    <source>
        <dbReference type="ARBA" id="ARBA00023235"/>
    </source>
</evidence>
<keyword evidence="3" id="KW-0547">Nucleotide-binding</keyword>
<sequence>MNNSYNEKYLILPQNYLAEEILLGAMFIYPEILYQIVSSIKEEYFFLESHKLIYTYLLIINKKNKFNITEYIYTLGNTNVLYKIGGIQKILDLMKQSQIFIISFYNITTYIQELIEIIQYNYIKRLMIQYGSDIIKLAYIAKLSNHYLYNKASSYLNITETKIPKINTKTFKNLITEFLLKTKYTYSTKIINKTRINNHKFQKSGFVQLDKLIFGLFEGDLIVIAGRPSMGKTSLAINIANNIIYNQKSAICIFSLEMSSQQIINKFIAINSNMSLKKLILKNIYSKDWYEIIKICYKLIDKKIYINDKANVSIDYIEYTSKLLKKENKQLKLIIIDYLQLIQTDFSNTINRTQELSYITRKLKLLAQYLNLSIIILSQLNRSIENRQNKTPILSDLKDSGCLSIYSNINIINNQNNTINIKNLSKESYKLINIDRFKNKKP</sequence>
<evidence type="ECO:0000259" key="11">
    <source>
        <dbReference type="PROSITE" id="PS51199"/>
    </source>
</evidence>
<dbReference type="InterPro" id="IPR036185">
    <property type="entry name" value="DNA_heli_DnaB-like_N_sf"/>
</dbReference>
<evidence type="ECO:0000256" key="3">
    <source>
        <dbReference type="ARBA" id="ARBA00022741"/>
    </source>
</evidence>
<dbReference type="PANTHER" id="PTHR30153:SF2">
    <property type="entry name" value="REPLICATIVE DNA HELICASE"/>
    <property type="match status" value="1"/>
</dbReference>
<evidence type="ECO:0000256" key="10">
    <source>
        <dbReference type="ARBA" id="ARBA00048954"/>
    </source>
</evidence>
<name>A0A4D6WQF5_9FLOR</name>
<dbReference type="PROSITE" id="PS51199">
    <property type="entry name" value="SF4_HELICASE"/>
    <property type="match status" value="1"/>
</dbReference>
<evidence type="ECO:0000256" key="1">
    <source>
        <dbReference type="ARBA" id="ARBA00008428"/>
    </source>
</evidence>
<reference evidence="12" key="2">
    <citation type="submission" date="2019-04" db="EMBL/GenBank/DDBJ databases">
        <authorList>
            <person name="Pasella M."/>
        </authorList>
    </citation>
    <scope>NUCLEOTIDE SEQUENCE</scope>
    <source>
        <strain evidence="12">PD2948_5</strain>
    </source>
</reference>